<sequence>MKNASWFKILTLILYVRLLVLSRLLKRLTLELQTSEVDLSLANISVHLDVGKGGNSGSNAIAPTIEFGTISVVRVGVQDKLIKVGKHIYARNGVLTEIKKFGTVHLGYGIKKLDGKYYKDVAQHILQFALLSDLPLPSSSYINPAVLRIEVLFSGNSNADDHDGYSQYKQGASLLEQRRPATTMAPCKTSKHTIWLSLPG</sequence>
<evidence type="ECO:0000313" key="2">
    <source>
        <dbReference type="Proteomes" id="UP000596660"/>
    </source>
</evidence>
<dbReference type="Gramene" id="AUR62039003-RA">
    <property type="protein sequence ID" value="AUR62039003-RA:cds"/>
    <property type="gene ID" value="AUR62039003"/>
</dbReference>
<dbReference type="AlphaFoldDB" id="A0A803N1R3"/>
<dbReference type="Proteomes" id="UP000596660">
    <property type="component" value="Unplaced"/>
</dbReference>
<keyword evidence="2" id="KW-1185">Reference proteome</keyword>
<evidence type="ECO:0000313" key="1">
    <source>
        <dbReference type="EnsemblPlants" id="AUR62039003-RA:cds"/>
    </source>
</evidence>
<accession>A0A803N1R3</accession>
<reference evidence="1" key="2">
    <citation type="submission" date="2021-03" db="UniProtKB">
        <authorList>
            <consortium name="EnsemblPlants"/>
        </authorList>
    </citation>
    <scope>IDENTIFICATION</scope>
</reference>
<protein>
    <submittedName>
        <fullName evidence="1">Uncharacterized protein</fullName>
    </submittedName>
</protein>
<reference evidence="1" key="1">
    <citation type="journal article" date="2017" name="Nature">
        <title>The genome of Chenopodium quinoa.</title>
        <authorList>
            <person name="Jarvis D.E."/>
            <person name="Ho Y.S."/>
            <person name="Lightfoot D.J."/>
            <person name="Schmoeckel S.M."/>
            <person name="Li B."/>
            <person name="Borm T.J.A."/>
            <person name="Ohyanagi H."/>
            <person name="Mineta K."/>
            <person name="Michell C.T."/>
            <person name="Saber N."/>
            <person name="Kharbatia N.M."/>
            <person name="Rupper R.R."/>
            <person name="Sharp A.R."/>
            <person name="Dally N."/>
            <person name="Boughton B.A."/>
            <person name="Woo Y.H."/>
            <person name="Gao G."/>
            <person name="Schijlen E.G.W.M."/>
            <person name="Guo X."/>
            <person name="Momin A.A."/>
            <person name="Negrao S."/>
            <person name="Al-Babili S."/>
            <person name="Gehring C."/>
            <person name="Roessner U."/>
            <person name="Jung C."/>
            <person name="Murphy K."/>
            <person name="Arold S.T."/>
            <person name="Gojobori T."/>
            <person name="van der Linden C.G."/>
            <person name="van Loo E.N."/>
            <person name="Jellen E.N."/>
            <person name="Maughan P.J."/>
            <person name="Tester M."/>
        </authorList>
    </citation>
    <scope>NUCLEOTIDE SEQUENCE [LARGE SCALE GENOMIC DNA]</scope>
    <source>
        <strain evidence="1">cv. PI 614886</strain>
    </source>
</reference>
<name>A0A803N1R3_CHEQI</name>
<proteinExistence type="predicted"/>
<organism evidence="1 2">
    <name type="scientific">Chenopodium quinoa</name>
    <name type="common">Quinoa</name>
    <dbReference type="NCBI Taxonomy" id="63459"/>
    <lineage>
        <taxon>Eukaryota</taxon>
        <taxon>Viridiplantae</taxon>
        <taxon>Streptophyta</taxon>
        <taxon>Embryophyta</taxon>
        <taxon>Tracheophyta</taxon>
        <taxon>Spermatophyta</taxon>
        <taxon>Magnoliopsida</taxon>
        <taxon>eudicotyledons</taxon>
        <taxon>Gunneridae</taxon>
        <taxon>Pentapetalae</taxon>
        <taxon>Caryophyllales</taxon>
        <taxon>Chenopodiaceae</taxon>
        <taxon>Chenopodioideae</taxon>
        <taxon>Atripliceae</taxon>
        <taxon>Chenopodium</taxon>
    </lineage>
</organism>
<dbReference type="EnsemblPlants" id="AUR62039003-RA">
    <property type="protein sequence ID" value="AUR62039003-RA:cds"/>
    <property type="gene ID" value="AUR62039003"/>
</dbReference>